<dbReference type="RefSeq" id="WP_221556871.1">
    <property type="nucleotide sequence ID" value="NZ_JAIGNO010000003.1"/>
</dbReference>
<keyword evidence="2" id="KW-1185">Reference proteome</keyword>
<organism evidence="1 2">
    <name type="scientific">Qipengyuania qiaonensis</name>
    <dbReference type="NCBI Taxonomy" id="2867240"/>
    <lineage>
        <taxon>Bacteria</taxon>
        <taxon>Pseudomonadati</taxon>
        <taxon>Pseudomonadota</taxon>
        <taxon>Alphaproteobacteria</taxon>
        <taxon>Sphingomonadales</taxon>
        <taxon>Erythrobacteraceae</taxon>
        <taxon>Qipengyuania</taxon>
    </lineage>
</organism>
<protein>
    <submittedName>
        <fullName evidence="1">Uncharacterized protein</fullName>
    </submittedName>
</protein>
<accession>A0ABS7J453</accession>
<name>A0ABS7J453_9SPHN</name>
<dbReference type="EMBL" id="JAIGNO010000003">
    <property type="protein sequence ID" value="MBX7482111.1"/>
    <property type="molecule type" value="Genomic_DNA"/>
</dbReference>
<reference evidence="1 2" key="1">
    <citation type="submission" date="2021-08" db="EMBL/GenBank/DDBJ databases">
        <title>Comparative Genomics Analysis of the Genus Qipengyuania Reveals Extensive Genetic Diversity and Metabolic Versatility, Including the Description of Fifteen Novel Species.</title>
        <authorList>
            <person name="Liu Y."/>
        </authorList>
    </citation>
    <scope>NUCLEOTIDE SEQUENCE [LARGE SCALE GENOMIC DNA]</scope>
    <source>
        <strain evidence="1 2">6D47A</strain>
    </source>
</reference>
<evidence type="ECO:0000313" key="2">
    <source>
        <dbReference type="Proteomes" id="UP000755104"/>
    </source>
</evidence>
<evidence type="ECO:0000313" key="1">
    <source>
        <dbReference type="EMBL" id="MBX7482111.1"/>
    </source>
</evidence>
<proteinExistence type="predicted"/>
<comment type="caution">
    <text evidence="1">The sequence shown here is derived from an EMBL/GenBank/DDBJ whole genome shotgun (WGS) entry which is preliminary data.</text>
</comment>
<dbReference type="Proteomes" id="UP000755104">
    <property type="component" value="Unassembled WGS sequence"/>
</dbReference>
<gene>
    <name evidence="1" type="ORF">K3174_06180</name>
</gene>
<sequence length="46" mass="5125">MLEYGETYLSENTQILEDMYEGMSEEAVALAKYMAEEADAAELEAA</sequence>